<gene>
    <name evidence="7" type="ORF">AW171_hschr63709</name>
</gene>
<evidence type="ECO:0000256" key="4">
    <source>
        <dbReference type="ARBA" id="ARBA00023136"/>
    </source>
</evidence>
<reference evidence="7 8" key="1">
    <citation type="submission" date="2016-01" db="EMBL/GenBank/DDBJ databases">
        <title>Genome sequence of the yeast Holleya sinecauda.</title>
        <authorList>
            <person name="Dietrich F.S."/>
        </authorList>
    </citation>
    <scope>NUCLEOTIDE SEQUENCE [LARGE SCALE GENOMIC DNA]</scope>
    <source>
        <strain evidence="7 8">ATCC 58844</strain>
    </source>
</reference>
<evidence type="ECO:0000256" key="5">
    <source>
        <dbReference type="SAM" id="MobiDB-lite"/>
    </source>
</evidence>
<keyword evidence="2 6" id="KW-0812">Transmembrane</keyword>
<evidence type="ECO:0000256" key="1">
    <source>
        <dbReference type="ARBA" id="ARBA00004141"/>
    </source>
</evidence>
<feature type="transmembrane region" description="Helical" evidence="6">
    <location>
        <begin position="7"/>
        <end position="28"/>
    </location>
</feature>
<dbReference type="GeneID" id="28725043"/>
<dbReference type="RefSeq" id="XP_017988734.1">
    <property type="nucleotide sequence ID" value="XM_018133140.1"/>
</dbReference>
<dbReference type="EMBL" id="CP014246">
    <property type="protein sequence ID" value="AMD21738.1"/>
    <property type="molecule type" value="Genomic_DNA"/>
</dbReference>
<comment type="subcellular location">
    <subcellularLocation>
        <location evidence="1">Membrane</location>
        <topology evidence="1">Multi-pass membrane protein</topology>
    </subcellularLocation>
</comment>
<evidence type="ECO:0000256" key="3">
    <source>
        <dbReference type="ARBA" id="ARBA00022989"/>
    </source>
</evidence>
<keyword evidence="3 6" id="KW-1133">Transmembrane helix</keyword>
<evidence type="ECO:0000256" key="6">
    <source>
        <dbReference type="SAM" id="Phobius"/>
    </source>
</evidence>
<dbReference type="Pfam" id="PF17062">
    <property type="entry name" value="Osw5"/>
    <property type="match status" value="1"/>
</dbReference>
<keyword evidence="4 6" id="KW-0472">Membrane</keyword>
<feature type="transmembrane region" description="Helical" evidence="6">
    <location>
        <begin position="34"/>
        <end position="52"/>
    </location>
</feature>
<keyword evidence="8" id="KW-1185">Reference proteome</keyword>
<dbReference type="OrthoDB" id="4070176at2759"/>
<dbReference type="STRING" id="45286.A0A109V0D5"/>
<proteinExistence type="predicted"/>
<evidence type="ECO:0000256" key="2">
    <source>
        <dbReference type="ARBA" id="ARBA00022692"/>
    </source>
</evidence>
<evidence type="ECO:0000313" key="7">
    <source>
        <dbReference type="EMBL" id="AMD21738.1"/>
    </source>
</evidence>
<dbReference type="InterPro" id="IPR031430">
    <property type="entry name" value="Osw5"/>
</dbReference>
<accession>A0A109V0D5</accession>
<name>A0A109V0D5_9SACH</name>
<protein>
    <submittedName>
        <fullName evidence="7">HFL118Cp</fullName>
    </submittedName>
</protein>
<dbReference type="AlphaFoldDB" id="A0A109V0D5"/>
<feature type="region of interest" description="Disordered" evidence="5">
    <location>
        <begin position="169"/>
        <end position="233"/>
    </location>
</feature>
<organism evidence="7 8">
    <name type="scientific">Eremothecium sinecaudum</name>
    <dbReference type="NCBI Taxonomy" id="45286"/>
    <lineage>
        <taxon>Eukaryota</taxon>
        <taxon>Fungi</taxon>
        <taxon>Dikarya</taxon>
        <taxon>Ascomycota</taxon>
        <taxon>Saccharomycotina</taxon>
        <taxon>Saccharomycetes</taxon>
        <taxon>Saccharomycetales</taxon>
        <taxon>Saccharomycetaceae</taxon>
        <taxon>Eremothecium</taxon>
    </lineage>
</organism>
<sequence length="233" mass="26177">MSVWSFVVFWFYLSSFFIVGTITAAFVLPFMTASLFFATGVVICGFFSNLSFKSAQLMYDQFVGILQATLKNMADQVPIIDSGSNQNVTSGDLNTCSLCARMAEADISGSDRSDNYMMGHNDYSESPMVYELSGSPQIQELPDSSQIQELTETVESEGVDSNLQYEDSFQSPQIQEVPASPKIQELRESPQVEMLSRSSQEDIAESPEYSGYFEEQDEQKPVFKEYYSLDDEY</sequence>
<dbReference type="GO" id="GO:0016020">
    <property type="term" value="C:membrane"/>
    <property type="evidence" value="ECO:0007669"/>
    <property type="project" value="UniProtKB-SubCell"/>
</dbReference>
<evidence type="ECO:0000313" key="8">
    <source>
        <dbReference type="Proteomes" id="UP000243052"/>
    </source>
</evidence>
<dbReference type="Proteomes" id="UP000243052">
    <property type="component" value="Chromosome vi"/>
</dbReference>